<dbReference type="KEGG" id="fli:Fleli_3473"/>
<dbReference type="HOGENOM" id="CLU_009583_8_1_10"/>
<dbReference type="InterPro" id="IPR028098">
    <property type="entry name" value="Glyco_trans_4-like_N"/>
</dbReference>
<evidence type="ECO:0000259" key="2">
    <source>
        <dbReference type="Pfam" id="PF13477"/>
    </source>
</evidence>
<dbReference type="PANTHER" id="PTHR12526:SF638">
    <property type="entry name" value="SPORE COAT PROTEIN SA"/>
    <property type="match status" value="1"/>
</dbReference>
<keyword evidence="3" id="KW-0808">Transferase</keyword>
<dbReference type="GO" id="GO:0016757">
    <property type="term" value="F:glycosyltransferase activity"/>
    <property type="evidence" value="ECO:0007669"/>
    <property type="project" value="InterPro"/>
</dbReference>
<feature type="domain" description="Glycosyl transferase family 1" evidence="1">
    <location>
        <begin position="194"/>
        <end position="355"/>
    </location>
</feature>
<dbReference type="InterPro" id="IPR001296">
    <property type="entry name" value="Glyco_trans_1"/>
</dbReference>
<gene>
    <name evidence="3" type="ordered locus">Fleli_3473</name>
</gene>
<dbReference type="AlphaFoldDB" id="I4APA8"/>
<dbReference type="PANTHER" id="PTHR12526">
    <property type="entry name" value="GLYCOSYLTRANSFERASE"/>
    <property type="match status" value="1"/>
</dbReference>
<sequence>MRNNQHKMKIGIVVNSSWNIYNFRAGLIKAFLQNHEVIAIAPDDGHRELLEEMGCTFEAVEVDCKGTNPVSDALLVKRLVTAYKKHKLDVVLHYTIKPNIYGTLAAQLLKIPSINNVTGLGTVFLREGISSKIAQYLYRFTFRYPQIVFFQNKDDRELFVSKNLINQSIARLLPGSGIDTNHFVPNAPTSSIPEEKNKKEFTFLLIARVLYDKGIAEYADAIKLLRSKGINARFQLLGKIDETKGLGVPEKQIKQWEKEGILKYLGTTGDVRPLISNADCIVLPSYREGTPRTLLEAACLGKPIITTDVPGCRETVIHNFNGYLCEVKNAYDLADKMQKMISLNKEKLEEMGVNSRWLAETKFDQQIIIKKYTEVIDKVRVEESMRNIHAQSRFGKMRSKVQARQLQEQKKKIKIAAIKKEKINSNSRVTSAVLIES</sequence>
<dbReference type="Proteomes" id="UP000006054">
    <property type="component" value="Chromosome"/>
</dbReference>
<dbReference type="Pfam" id="PF00534">
    <property type="entry name" value="Glycos_transf_1"/>
    <property type="match status" value="1"/>
</dbReference>
<dbReference type="Gene3D" id="3.40.50.2000">
    <property type="entry name" value="Glycogen Phosphorylase B"/>
    <property type="match status" value="2"/>
</dbReference>
<dbReference type="eggNOG" id="COG0438">
    <property type="taxonomic scope" value="Bacteria"/>
</dbReference>
<protein>
    <submittedName>
        <fullName evidence="3">Glycosyltransferase</fullName>
    </submittedName>
</protein>
<evidence type="ECO:0000259" key="1">
    <source>
        <dbReference type="Pfam" id="PF00534"/>
    </source>
</evidence>
<evidence type="ECO:0000313" key="4">
    <source>
        <dbReference type="Proteomes" id="UP000006054"/>
    </source>
</evidence>
<organism evidence="3 4">
    <name type="scientific">Bernardetia litoralis (strain ATCC 23117 / DSM 6794 / NBRC 15988 / NCIMB 1366 / Fx l1 / Sio-4)</name>
    <name type="common">Flexibacter litoralis</name>
    <dbReference type="NCBI Taxonomy" id="880071"/>
    <lineage>
        <taxon>Bacteria</taxon>
        <taxon>Pseudomonadati</taxon>
        <taxon>Bacteroidota</taxon>
        <taxon>Cytophagia</taxon>
        <taxon>Cytophagales</taxon>
        <taxon>Bernardetiaceae</taxon>
        <taxon>Bernardetia</taxon>
    </lineage>
</organism>
<dbReference type="STRING" id="880071.Fleli_3473"/>
<reference evidence="4" key="1">
    <citation type="submission" date="2012-06" db="EMBL/GenBank/DDBJ databases">
        <title>The complete genome of Flexibacter litoralis DSM 6794.</title>
        <authorList>
            <person name="Lucas S."/>
            <person name="Copeland A."/>
            <person name="Lapidus A."/>
            <person name="Glavina del Rio T."/>
            <person name="Dalin E."/>
            <person name="Tice H."/>
            <person name="Bruce D."/>
            <person name="Goodwin L."/>
            <person name="Pitluck S."/>
            <person name="Peters L."/>
            <person name="Ovchinnikova G."/>
            <person name="Lu M."/>
            <person name="Kyrpides N."/>
            <person name="Mavromatis K."/>
            <person name="Ivanova N."/>
            <person name="Brettin T."/>
            <person name="Detter J.C."/>
            <person name="Han C."/>
            <person name="Larimer F."/>
            <person name="Land M."/>
            <person name="Hauser L."/>
            <person name="Markowitz V."/>
            <person name="Cheng J.-F."/>
            <person name="Hugenholtz P."/>
            <person name="Woyke T."/>
            <person name="Wu D."/>
            <person name="Spring S."/>
            <person name="Lang E."/>
            <person name="Kopitz M."/>
            <person name="Brambilla E."/>
            <person name="Klenk H.-P."/>
            <person name="Eisen J.A."/>
        </authorList>
    </citation>
    <scope>NUCLEOTIDE SEQUENCE [LARGE SCALE GENOMIC DNA]</scope>
    <source>
        <strain evidence="4">ATCC 23117 / DSM 6794 / NBRC 15988 / NCIMB 1366 / Sio-4</strain>
    </source>
</reference>
<dbReference type="CDD" id="cd03808">
    <property type="entry name" value="GT4_CapM-like"/>
    <property type="match status" value="1"/>
</dbReference>
<feature type="domain" description="Glycosyltransferase subfamily 4-like N-terminal" evidence="2">
    <location>
        <begin position="14"/>
        <end position="152"/>
    </location>
</feature>
<dbReference type="PATRIC" id="fig|880071.3.peg.3479"/>
<dbReference type="Pfam" id="PF13477">
    <property type="entry name" value="Glyco_trans_4_2"/>
    <property type="match status" value="1"/>
</dbReference>
<keyword evidence="4" id="KW-1185">Reference proteome</keyword>
<dbReference type="RefSeq" id="WP_014799219.1">
    <property type="nucleotide sequence ID" value="NC_018018.1"/>
</dbReference>
<dbReference type="SUPFAM" id="SSF53756">
    <property type="entry name" value="UDP-Glycosyltransferase/glycogen phosphorylase"/>
    <property type="match status" value="1"/>
</dbReference>
<evidence type="ECO:0000313" key="3">
    <source>
        <dbReference type="EMBL" id="AFM05793.1"/>
    </source>
</evidence>
<accession>I4APA8</accession>
<dbReference type="EMBL" id="CP003345">
    <property type="protein sequence ID" value="AFM05793.1"/>
    <property type="molecule type" value="Genomic_DNA"/>
</dbReference>
<proteinExistence type="predicted"/>
<name>I4APA8_BERLS</name>